<dbReference type="Proteomes" id="UP001328107">
    <property type="component" value="Unassembled WGS sequence"/>
</dbReference>
<evidence type="ECO:0000313" key="2">
    <source>
        <dbReference type="EMBL" id="GMR39042.1"/>
    </source>
</evidence>
<evidence type="ECO:0000256" key="1">
    <source>
        <dbReference type="SAM" id="SignalP"/>
    </source>
</evidence>
<feature type="non-terminal residue" evidence="2">
    <location>
        <position position="1"/>
    </location>
</feature>
<feature type="chain" id="PRO_5042820339" evidence="1">
    <location>
        <begin position="25"/>
        <end position="139"/>
    </location>
</feature>
<gene>
    <name evidence="2" type="ORF">PMAYCL1PPCAC_09237</name>
</gene>
<feature type="non-terminal residue" evidence="2">
    <location>
        <position position="139"/>
    </location>
</feature>
<reference evidence="3" key="1">
    <citation type="submission" date="2022-10" db="EMBL/GenBank/DDBJ databases">
        <title>Genome assembly of Pristionchus species.</title>
        <authorList>
            <person name="Yoshida K."/>
            <person name="Sommer R.J."/>
        </authorList>
    </citation>
    <scope>NUCLEOTIDE SEQUENCE [LARGE SCALE GENOMIC DNA]</scope>
    <source>
        <strain evidence="3">RS5460</strain>
    </source>
</reference>
<accession>A0AAN4ZJ69</accession>
<keyword evidence="3" id="KW-1185">Reference proteome</keyword>
<sequence>SEMMCSARLCLIFILVASFALAAAADVGILKISDTQPDAVASLVALIIVCIHCSYNSECTWYGAGPFCGSGYDCHAGTTKIARVGTRVSSEIAYFGAECLTGVKTLCCSSTIVKADPKKHCDRETPDGACAKGVTQACL</sequence>
<organism evidence="2 3">
    <name type="scientific">Pristionchus mayeri</name>
    <dbReference type="NCBI Taxonomy" id="1317129"/>
    <lineage>
        <taxon>Eukaryota</taxon>
        <taxon>Metazoa</taxon>
        <taxon>Ecdysozoa</taxon>
        <taxon>Nematoda</taxon>
        <taxon>Chromadorea</taxon>
        <taxon>Rhabditida</taxon>
        <taxon>Rhabditina</taxon>
        <taxon>Diplogasteromorpha</taxon>
        <taxon>Diplogasteroidea</taxon>
        <taxon>Neodiplogasteridae</taxon>
        <taxon>Pristionchus</taxon>
    </lineage>
</organism>
<name>A0AAN4ZJ69_9BILA</name>
<feature type="signal peptide" evidence="1">
    <location>
        <begin position="1"/>
        <end position="24"/>
    </location>
</feature>
<dbReference type="AlphaFoldDB" id="A0AAN4ZJ69"/>
<dbReference type="EMBL" id="BTRK01000002">
    <property type="protein sequence ID" value="GMR39042.1"/>
    <property type="molecule type" value="Genomic_DNA"/>
</dbReference>
<comment type="caution">
    <text evidence="2">The sequence shown here is derived from an EMBL/GenBank/DDBJ whole genome shotgun (WGS) entry which is preliminary data.</text>
</comment>
<evidence type="ECO:0000313" key="3">
    <source>
        <dbReference type="Proteomes" id="UP001328107"/>
    </source>
</evidence>
<keyword evidence="1" id="KW-0732">Signal</keyword>
<protein>
    <submittedName>
        <fullName evidence="2">Uncharacterized protein</fullName>
    </submittedName>
</protein>
<proteinExistence type="predicted"/>